<evidence type="ECO:0000313" key="1">
    <source>
        <dbReference type="EMBL" id="RVE72960.1"/>
    </source>
</evidence>
<accession>A0A3S2MCX8</accession>
<evidence type="ECO:0000313" key="2">
    <source>
        <dbReference type="Proteomes" id="UP000283210"/>
    </source>
</evidence>
<keyword evidence="2" id="KW-1185">Reference proteome</keyword>
<protein>
    <submittedName>
        <fullName evidence="1">Uncharacterized protein</fullName>
    </submittedName>
</protein>
<name>A0A3S2MCX8_ORYJA</name>
<dbReference type="Proteomes" id="UP000283210">
    <property type="component" value="Chromosome 5"/>
</dbReference>
<reference evidence="1 2" key="1">
    <citation type="submission" date="2018-11" db="EMBL/GenBank/DDBJ databases">
        <authorList>
            <person name="Lopez-Roques C."/>
            <person name="Donnadieu C."/>
            <person name="Bouchez O."/>
            <person name="Klopp C."/>
            <person name="Cabau C."/>
            <person name="Zahm M."/>
        </authorList>
    </citation>
    <scope>NUCLEOTIDE SEQUENCE [LARGE SCALE GENOMIC DNA]</scope>
    <source>
        <strain evidence="1">RS831</strain>
        <tissue evidence="1">Whole body</tissue>
    </source>
</reference>
<gene>
    <name evidence="1" type="ORF">OJAV_G00044070</name>
</gene>
<dbReference type="AlphaFoldDB" id="A0A3S2MCX8"/>
<organism evidence="1 2">
    <name type="scientific">Oryzias javanicus</name>
    <name type="common">Javanese ricefish</name>
    <name type="synonym">Aplocheilus javanicus</name>
    <dbReference type="NCBI Taxonomy" id="123683"/>
    <lineage>
        <taxon>Eukaryota</taxon>
        <taxon>Metazoa</taxon>
        <taxon>Chordata</taxon>
        <taxon>Craniata</taxon>
        <taxon>Vertebrata</taxon>
        <taxon>Euteleostomi</taxon>
        <taxon>Actinopterygii</taxon>
        <taxon>Neopterygii</taxon>
        <taxon>Teleostei</taxon>
        <taxon>Neoteleostei</taxon>
        <taxon>Acanthomorphata</taxon>
        <taxon>Ovalentaria</taxon>
        <taxon>Atherinomorphae</taxon>
        <taxon>Beloniformes</taxon>
        <taxon>Adrianichthyidae</taxon>
        <taxon>Oryziinae</taxon>
        <taxon>Oryzias</taxon>
    </lineage>
</organism>
<sequence>MMAPELYISIYKEQFRPPGRVKRVELRPTSAHRRNNPQPRPDFLFPRPLQPNYRQARALAHPLTSVDPSRPFFPPVTHSSLHNRPIEALSNSVNAGKLQSLPAVNGNTAQEAPSSGRMQTRHPLELPSEIQFKSILRTTDNQRNASLELRQKTGSQIQTRPQTSYLPAASRCFQRARRKCCSNSTLDYSGCNSCFHVVRPYQVGYYSIHPERRVSETHKKHFVLPRKPELTGKANRSWDSTRIQY</sequence>
<proteinExistence type="predicted"/>
<reference evidence="1 2" key="2">
    <citation type="submission" date="2019-01" db="EMBL/GenBank/DDBJ databases">
        <title>A chromosome length genome reference of the Java medaka (oryzias javanicus).</title>
        <authorList>
            <person name="Herpin A."/>
            <person name="Takehana Y."/>
            <person name="Naruse K."/>
            <person name="Ansai S."/>
            <person name="Kawaguchi M."/>
        </authorList>
    </citation>
    <scope>NUCLEOTIDE SEQUENCE [LARGE SCALE GENOMIC DNA]</scope>
    <source>
        <strain evidence="1">RS831</strain>
        <tissue evidence="1">Whole body</tissue>
    </source>
</reference>
<dbReference type="OrthoDB" id="8415578at2759"/>
<dbReference type="EMBL" id="CM012441">
    <property type="protein sequence ID" value="RVE72960.1"/>
    <property type="molecule type" value="Genomic_DNA"/>
</dbReference>